<keyword evidence="4" id="KW-0539">Nucleus</keyword>
<dbReference type="GO" id="GO:0006606">
    <property type="term" value="P:protein import into nucleus"/>
    <property type="evidence" value="ECO:0007669"/>
    <property type="project" value="TreeGrafter"/>
</dbReference>
<dbReference type="SMART" id="SM00913">
    <property type="entry name" value="IBN_N"/>
    <property type="match status" value="1"/>
</dbReference>
<comment type="similarity">
    <text evidence="2">Belongs to the importin beta family.</text>
</comment>
<dbReference type="Pfam" id="PF25758">
    <property type="entry name" value="TPR_IPO11"/>
    <property type="match status" value="1"/>
</dbReference>
<evidence type="ECO:0000313" key="6">
    <source>
        <dbReference type="EMBL" id="AYO42278.1"/>
    </source>
</evidence>
<dbReference type="AlphaFoldDB" id="A0A3G2S5B1"/>
<dbReference type="Proteomes" id="UP000269793">
    <property type="component" value="Chromosome II"/>
</dbReference>
<dbReference type="InterPro" id="IPR001494">
    <property type="entry name" value="Importin-beta_N"/>
</dbReference>
<dbReference type="GO" id="GO:0031267">
    <property type="term" value="F:small GTPase binding"/>
    <property type="evidence" value="ECO:0007669"/>
    <property type="project" value="InterPro"/>
</dbReference>
<dbReference type="Pfam" id="PF03810">
    <property type="entry name" value="IBN_N"/>
    <property type="match status" value="1"/>
</dbReference>
<dbReference type="VEuPathDB" id="FungiDB:DNF11_1328"/>
<dbReference type="OrthoDB" id="361693at2759"/>
<dbReference type="InterPro" id="IPR016024">
    <property type="entry name" value="ARM-type_fold"/>
</dbReference>
<evidence type="ECO:0000256" key="4">
    <source>
        <dbReference type="ARBA" id="ARBA00023242"/>
    </source>
</evidence>
<keyword evidence="3" id="KW-0813">Transport</keyword>
<dbReference type="PANTHER" id="PTHR10997:SF7">
    <property type="entry name" value="IMPORTIN-11"/>
    <property type="match status" value="1"/>
</dbReference>
<dbReference type="InterPro" id="IPR011989">
    <property type="entry name" value="ARM-like"/>
</dbReference>
<reference evidence="6 7" key="1">
    <citation type="submission" date="2018-10" db="EMBL/GenBank/DDBJ databases">
        <title>Complete genome sequence of Malassezia restricta CBS 7877.</title>
        <authorList>
            <person name="Morand S.C."/>
            <person name="Bertignac M."/>
            <person name="Iltis A."/>
            <person name="Kolder I."/>
            <person name="Pirovano W."/>
            <person name="Jourdain R."/>
            <person name="Clavaud C."/>
        </authorList>
    </citation>
    <scope>NUCLEOTIDE SEQUENCE [LARGE SCALE GENOMIC DNA]</scope>
    <source>
        <strain evidence="6 7">CBS 7877</strain>
    </source>
</reference>
<dbReference type="PANTHER" id="PTHR10997">
    <property type="entry name" value="IMPORTIN-7, 8, 11"/>
    <property type="match status" value="1"/>
</dbReference>
<protein>
    <submittedName>
        <fullName evidence="6">Importin-11</fullName>
    </submittedName>
</protein>
<sequence>MSFTAEALQQVLIAAVQPADPSVLQRVDEQLAAWETESSFWEALVHAALAREAGYPSTLRQLAMIRFKNGITKYWRPRIVNRKSVVIEHDAKERIRQRLLDVLTEPDRVVATQGALSVARIMRHDYPDEWPTIVPALQAAFESSSTALHEAAVQGRLAESTTDTVVLLRAADTLRYCVKELESVRIMAGRLRMASLAEYLIPVLQPVMERVFAIAFDTNDTAAWAQTPGTAERVRASHLLLKSLHRLSLHEKGLISSKVQQIESNVAYTFFASTPRQLACVAQRRTEFVGTGHELLPVLTKHMVAYAKLHYAFVSNFRSHIAMWPSWTEVVEWYWGVLCDAAKDGASVALHHDDDDDMVMYPYRWIVLSLRLLHATLDRWQRNRPAGTMFAGASGAQFELQMVDVLLKTYLRLTPTDLERWQAHPEQFAIEEDQGDDELDIRPAATELMRALSRHSFRSGKGAAPEVPNVSDYMWMQFEASAQWPLTLEGVLAREVVYHATGLCRDQLNPVWWYDSDANPDVRMSGAIRDRLIPEAAMDADAIWIVVRRRIVWMVFEWSEYVYEPTRPMTYALLVQLLRQAPGYTDATIQLLAARSLAAIADTITFERHTFQPYLQDAVVALAHLLQSGLEEPDSVRSITHALCVIMDRVDTDMVPYGPALADMVPKMWARDDPQMRLKPSLLEFVSKLVEKYLPHIEAQAQMQALVARLLRDSFEPAARPLLGHDALLLWYHTLASSYALSAPLVELLSCAPELLAQPEYAPLMCRVWEETVLLAPEDVLHAFGMSVYGAMAPMVGHPNSPVIMEPIFAIDMHVRALSTASLSAMADIMRATHLDEAIFASLCRESDMYHVLQRCAILVSRMALTMPPPMFHDMVRATASWPDLCRRLISTSATLSHARSRKLVALGLAHMLRHASAQDKGLLSAVPDMIGMWTEVVGEVVEDEAGSADRYERELSPTRALEIGEDGIPFLDEFGLIEAAPTPSSARTDAVRSRDPSFNVPLRAYVADTLNAVLQNGSYKTQLQSLLATIDPL</sequence>
<dbReference type="InterPro" id="IPR058669">
    <property type="entry name" value="TPR_IPO7/11-like"/>
</dbReference>
<evidence type="ECO:0000256" key="1">
    <source>
        <dbReference type="ARBA" id="ARBA00004123"/>
    </source>
</evidence>
<dbReference type="GO" id="GO:0005635">
    <property type="term" value="C:nuclear envelope"/>
    <property type="evidence" value="ECO:0007669"/>
    <property type="project" value="TreeGrafter"/>
</dbReference>
<evidence type="ECO:0000256" key="2">
    <source>
        <dbReference type="ARBA" id="ARBA00007991"/>
    </source>
</evidence>
<evidence type="ECO:0000256" key="3">
    <source>
        <dbReference type="ARBA" id="ARBA00022448"/>
    </source>
</evidence>
<evidence type="ECO:0000259" key="5">
    <source>
        <dbReference type="PROSITE" id="PS50166"/>
    </source>
</evidence>
<feature type="domain" description="Importin N-terminal" evidence="5">
    <location>
        <begin position="27"/>
        <end position="105"/>
    </location>
</feature>
<keyword evidence="7" id="KW-1185">Reference proteome</keyword>
<gene>
    <name evidence="6" type="primary">IPO11</name>
    <name evidence="6" type="ORF">DNF11_1328</name>
</gene>
<accession>A0A3G2S5B1</accession>
<proteinExistence type="inferred from homology"/>
<dbReference type="PROSITE" id="PS50166">
    <property type="entry name" value="IMPORTIN_B_NT"/>
    <property type="match status" value="1"/>
</dbReference>
<comment type="subcellular location">
    <subcellularLocation>
        <location evidence="1">Nucleus</location>
    </subcellularLocation>
</comment>
<evidence type="ECO:0000313" key="7">
    <source>
        <dbReference type="Proteomes" id="UP000269793"/>
    </source>
</evidence>
<name>A0A3G2S5B1_MALR7</name>
<dbReference type="STRING" id="425264.A0A3G2S5B1"/>
<dbReference type="SUPFAM" id="SSF48371">
    <property type="entry name" value="ARM repeat"/>
    <property type="match status" value="1"/>
</dbReference>
<dbReference type="Gene3D" id="1.25.10.10">
    <property type="entry name" value="Leucine-rich Repeat Variant"/>
    <property type="match status" value="1"/>
</dbReference>
<dbReference type="EMBL" id="CP033149">
    <property type="protein sequence ID" value="AYO42278.1"/>
    <property type="molecule type" value="Genomic_DNA"/>
</dbReference>
<organism evidence="6 7">
    <name type="scientific">Malassezia restricta (strain ATCC 96810 / NBRC 103918 / CBS 7877)</name>
    <name type="common">Seborrheic dermatitis infection agent</name>
    <dbReference type="NCBI Taxonomy" id="425264"/>
    <lineage>
        <taxon>Eukaryota</taxon>
        <taxon>Fungi</taxon>
        <taxon>Dikarya</taxon>
        <taxon>Basidiomycota</taxon>
        <taxon>Ustilaginomycotina</taxon>
        <taxon>Malasseziomycetes</taxon>
        <taxon>Malasseziales</taxon>
        <taxon>Malasseziaceae</taxon>
        <taxon>Malassezia</taxon>
    </lineage>
</organism>
<dbReference type="GO" id="GO:0005829">
    <property type="term" value="C:cytosol"/>
    <property type="evidence" value="ECO:0007669"/>
    <property type="project" value="TreeGrafter"/>
</dbReference>